<evidence type="ECO:0000313" key="3">
    <source>
        <dbReference type="EMBL" id="GHD95963.1"/>
    </source>
</evidence>
<keyword evidence="4" id="KW-1185">Reference proteome</keyword>
<dbReference type="InterPro" id="IPR042070">
    <property type="entry name" value="PucR_C-HTH_sf"/>
</dbReference>
<evidence type="ECO:0000259" key="2">
    <source>
        <dbReference type="Pfam" id="PF14361"/>
    </source>
</evidence>
<dbReference type="PANTHER" id="PTHR33744:SF1">
    <property type="entry name" value="DNA-BINDING TRANSCRIPTIONAL ACTIVATOR ADER"/>
    <property type="match status" value="1"/>
</dbReference>
<dbReference type="Pfam" id="PF14361">
    <property type="entry name" value="RsbRD_N"/>
    <property type="match status" value="1"/>
</dbReference>
<protein>
    <submittedName>
        <fullName evidence="3">Transcriptional regulator</fullName>
    </submittedName>
</protein>
<sequence length="406" mass="43818">MAAYCWDMSQPDAARDGAIRLAARLEPRVNQLARSIVERQRAEVPGFDLLPAELRDVEVAATARHALRGFLRHVRGQPDVDIWPFRERAAERAEEGLPLVQLLRGYHVGAEVLLDALGELARPGEEAALQSLTRMQLRALQATVENVTEAYLAALADQQAAPRELARALIRGDEPEEVAARYGLPLEPGYLVLRVRAPEPQTPVTARRLLRWALARLAPLAEGRVLSLPDERGGHVLLPSRIAVDAVAGRLSSHPPTAPIVGVAAADTLQEVPAAAERARRIALVADGPGLHRLRDVLLEYHVATAADSAPELGALLEPLDGHPGLTETVAAFLSCDFDRRRTAQALGVHPNTVDNRLARVAELTGVDPHTGRGVQLLGAALTLHRIAGRSPRAPLRAPDRGSADH</sequence>
<feature type="domain" description="PucR C-terminal helix-turn-helix" evidence="1">
    <location>
        <begin position="326"/>
        <end position="383"/>
    </location>
</feature>
<accession>A0A919CYA6</accession>
<reference evidence="3" key="2">
    <citation type="submission" date="2020-09" db="EMBL/GenBank/DDBJ databases">
        <authorList>
            <person name="Sun Q."/>
            <person name="Ohkuma M."/>
        </authorList>
    </citation>
    <scope>NUCLEOTIDE SEQUENCE</scope>
    <source>
        <strain evidence="3">JCM 4654</strain>
    </source>
</reference>
<dbReference type="InterPro" id="IPR025736">
    <property type="entry name" value="PucR_C-HTH_dom"/>
</dbReference>
<feature type="domain" description="RsbT co-antagonist protein RsbRD N-terminal" evidence="2">
    <location>
        <begin position="31"/>
        <end position="161"/>
    </location>
</feature>
<evidence type="ECO:0000313" key="4">
    <source>
        <dbReference type="Proteomes" id="UP000608955"/>
    </source>
</evidence>
<dbReference type="EMBL" id="BMVF01000025">
    <property type="protein sequence ID" value="GHD95963.1"/>
    <property type="molecule type" value="Genomic_DNA"/>
</dbReference>
<dbReference type="Gene3D" id="1.10.10.2840">
    <property type="entry name" value="PucR C-terminal helix-turn-helix domain"/>
    <property type="match status" value="1"/>
</dbReference>
<dbReference type="Proteomes" id="UP000608955">
    <property type="component" value="Unassembled WGS sequence"/>
</dbReference>
<name>A0A919CYA6_9ACTN</name>
<comment type="caution">
    <text evidence="3">The sequence shown here is derived from an EMBL/GenBank/DDBJ whole genome shotgun (WGS) entry which is preliminary data.</text>
</comment>
<gene>
    <name evidence="3" type="ORF">GCM10010508_62830</name>
</gene>
<reference evidence="3" key="1">
    <citation type="journal article" date="2014" name="Int. J. Syst. Evol. Microbiol.">
        <title>Complete genome sequence of Corynebacterium casei LMG S-19264T (=DSM 44701T), isolated from a smear-ripened cheese.</title>
        <authorList>
            <consortium name="US DOE Joint Genome Institute (JGI-PGF)"/>
            <person name="Walter F."/>
            <person name="Albersmeier A."/>
            <person name="Kalinowski J."/>
            <person name="Ruckert C."/>
        </authorList>
    </citation>
    <scope>NUCLEOTIDE SEQUENCE</scope>
    <source>
        <strain evidence="3">JCM 4654</strain>
    </source>
</reference>
<dbReference type="InterPro" id="IPR051448">
    <property type="entry name" value="CdaR-like_regulators"/>
</dbReference>
<evidence type="ECO:0000259" key="1">
    <source>
        <dbReference type="Pfam" id="PF13556"/>
    </source>
</evidence>
<dbReference type="PANTHER" id="PTHR33744">
    <property type="entry name" value="CARBOHYDRATE DIACID REGULATOR"/>
    <property type="match status" value="1"/>
</dbReference>
<dbReference type="InterPro" id="IPR025751">
    <property type="entry name" value="RsbRD_N_dom"/>
</dbReference>
<dbReference type="AlphaFoldDB" id="A0A919CYA6"/>
<dbReference type="Pfam" id="PF13556">
    <property type="entry name" value="HTH_30"/>
    <property type="match status" value="1"/>
</dbReference>
<proteinExistence type="predicted"/>
<organism evidence="3 4">
    <name type="scientific">Streptomyces naganishii JCM 4654</name>
    <dbReference type="NCBI Taxonomy" id="1306179"/>
    <lineage>
        <taxon>Bacteria</taxon>
        <taxon>Bacillati</taxon>
        <taxon>Actinomycetota</taxon>
        <taxon>Actinomycetes</taxon>
        <taxon>Kitasatosporales</taxon>
        <taxon>Streptomycetaceae</taxon>
        <taxon>Streptomyces</taxon>
    </lineage>
</organism>